<feature type="compositionally biased region" description="Polar residues" evidence="1">
    <location>
        <begin position="417"/>
        <end position="426"/>
    </location>
</feature>
<feature type="compositionally biased region" description="Basic residues" evidence="1">
    <location>
        <begin position="277"/>
        <end position="296"/>
    </location>
</feature>
<dbReference type="PANTHER" id="PTHR12247">
    <property type="entry name" value="POLYCOMB GROUP PROTEIN"/>
    <property type="match status" value="1"/>
</dbReference>
<feature type="domain" description="SAM" evidence="2">
    <location>
        <begin position="565"/>
        <end position="628"/>
    </location>
</feature>
<dbReference type="PANTHER" id="PTHR12247:SF89">
    <property type="entry name" value="STERILE ALPHA MOTIF DOMAIN-CONTAINING PROTEIN 7"/>
    <property type="match status" value="1"/>
</dbReference>
<feature type="region of interest" description="Disordered" evidence="1">
    <location>
        <begin position="273"/>
        <end position="319"/>
    </location>
</feature>
<dbReference type="AlphaFoldDB" id="A0A813PSK8"/>
<evidence type="ECO:0000313" key="4">
    <source>
        <dbReference type="Proteomes" id="UP000663870"/>
    </source>
</evidence>
<gene>
    <name evidence="3" type="ORF">JXQ802_LOCUS2063</name>
</gene>
<dbReference type="Gene3D" id="3.30.60.160">
    <property type="match status" value="1"/>
</dbReference>
<dbReference type="Pfam" id="PF00536">
    <property type="entry name" value="SAM_1"/>
    <property type="match status" value="1"/>
</dbReference>
<sequence length="634" mass="70003">MHQVVEVLPSLSGTSNESLLKTEIDHEQPTISLTESLVAPPSVTQTQLITVPIVSAQPFLTSTPSATIKRTKRGFRTYLNSKKVNRTSIKPTTVLARPSTIIPYSPKPILLNNQITPIIPKSVTSIQTNPSTGFTTYLVVDGSQGQLVQVSNDGQKPVTFRNQVGQVLQATPITVVSTANQPVISSFPTNSNCSLLSNSSQTITTVRTSSSIDMQQQTTLTNGTTTMTTQQLTGINHQTSLLPTTIIKGNNNSSLEESNTTNSNLSLSLTQIAEKVSHRHRRSSSSSTSKKKRGRPRLYERDPLTNKPIKNDLTPPTITTELTKPNITNTTFNTLSNHSNNCSSFIFPNQITTIPVTNSSLLQQYPYSYPSLLNGTTSTKTLTSPKFNTLANTTNSSLSSTTFPYLSQSVTKEYSQSSTSSITPTHNFERNSQTNSNLSNIIQQNSSSSSSNHDIAVHYIGGFVIRESDHPFVVNDNLNQNNNNNNQLQCIICQKIDISQRFFDREKKFCSILCSSKSNENKPLIINEPIRVLENINVQQSIDSNINEQIPLPHDHGLPTDPNKWTVLQVGQFIARLTNETIRQAFYESEIDGQALLLITQEHLRDTMKIKLGPSLVISSEITKLRERAKTFSP</sequence>
<accession>A0A813PSK8</accession>
<evidence type="ECO:0000313" key="3">
    <source>
        <dbReference type="EMBL" id="CAF0758362.1"/>
    </source>
</evidence>
<dbReference type="InterPro" id="IPR001660">
    <property type="entry name" value="SAM"/>
</dbReference>
<dbReference type="InterPro" id="IPR050548">
    <property type="entry name" value="PcG_chromatin_remod_factors"/>
</dbReference>
<dbReference type="GO" id="GO:0042393">
    <property type="term" value="F:histone binding"/>
    <property type="evidence" value="ECO:0007669"/>
    <property type="project" value="TreeGrafter"/>
</dbReference>
<dbReference type="Gene3D" id="1.10.150.50">
    <property type="entry name" value="Transcription Factor, Ets-1"/>
    <property type="match status" value="1"/>
</dbReference>
<name>A0A813PSK8_9BILA</name>
<organism evidence="3 4">
    <name type="scientific">Rotaria sordida</name>
    <dbReference type="NCBI Taxonomy" id="392033"/>
    <lineage>
        <taxon>Eukaryota</taxon>
        <taxon>Metazoa</taxon>
        <taxon>Spiralia</taxon>
        <taxon>Gnathifera</taxon>
        <taxon>Rotifera</taxon>
        <taxon>Eurotatoria</taxon>
        <taxon>Bdelloidea</taxon>
        <taxon>Philodinida</taxon>
        <taxon>Philodinidae</taxon>
        <taxon>Rotaria</taxon>
    </lineage>
</organism>
<dbReference type="PROSITE" id="PS50105">
    <property type="entry name" value="SAM_DOMAIN"/>
    <property type="match status" value="1"/>
</dbReference>
<protein>
    <recommendedName>
        <fullName evidence="2">SAM domain-containing protein</fullName>
    </recommendedName>
</protein>
<comment type="caution">
    <text evidence="3">The sequence shown here is derived from an EMBL/GenBank/DDBJ whole genome shotgun (WGS) entry which is preliminary data.</text>
</comment>
<dbReference type="InterPro" id="IPR013761">
    <property type="entry name" value="SAM/pointed_sf"/>
</dbReference>
<dbReference type="Proteomes" id="UP000663870">
    <property type="component" value="Unassembled WGS sequence"/>
</dbReference>
<evidence type="ECO:0000259" key="2">
    <source>
        <dbReference type="PROSITE" id="PS50105"/>
    </source>
</evidence>
<evidence type="ECO:0000256" key="1">
    <source>
        <dbReference type="SAM" id="MobiDB-lite"/>
    </source>
</evidence>
<feature type="region of interest" description="Disordered" evidence="1">
    <location>
        <begin position="417"/>
        <end position="436"/>
    </location>
</feature>
<proteinExistence type="predicted"/>
<dbReference type="GO" id="GO:0005634">
    <property type="term" value="C:nucleus"/>
    <property type="evidence" value="ECO:0007669"/>
    <property type="project" value="TreeGrafter"/>
</dbReference>
<reference evidence="3" key="1">
    <citation type="submission" date="2021-02" db="EMBL/GenBank/DDBJ databases">
        <authorList>
            <person name="Nowell W R."/>
        </authorList>
    </citation>
    <scope>NUCLEOTIDE SEQUENCE</scope>
</reference>
<dbReference type="GO" id="GO:0045892">
    <property type="term" value="P:negative regulation of DNA-templated transcription"/>
    <property type="evidence" value="ECO:0007669"/>
    <property type="project" value="TreeGrafter"/>
</dbReference>
<keyword evidence="4" id="KW-1185">Reference proteome</keyword>
<dbReference type="CDD" id="cd09509">
    <property type="entry name" value="SAM_Polycomb"/>
    <property type="match status" value="1"/>
</dbReference>
<dbReference type="EMBL" id="CAJNOL010000024">
    <property type="protein sequence ID" value="CAF0758362.1"/>
    <property type="molecule type" value="Genomic_DNA"/>
</dbReference>
<dbReference type="GO" id="GO:0003682">
    <property type="term" value="F:chromatin binding"/>
    <property type="evidence" value="ECO:0007669"/>
    <property type="project" value="TreeGrafter"/>
</dbReference>
<dbReference type="InterPro" id="IPR038603">
    <property type="entry name" value="Znf_FCS_sf"/>
</dbReference>
<dbReference type="SUPFAM" id="SSF47769">
    <property type="entry name" value="SAM/Pointed domain"/>
    <property type="match status" value="1"/>
</dbReference>